<dbReference type="InterPro" id="IPR013216">
    <property type="entry name" value="Methyltransf_11"/>
</dbReference>
<proteinExistence type="predicted"/>
<dbReference type="SUPFAM" id="SSF53335">
    <property type="entry name" value="S-adenosyl-L-methionine-dependent methyltransferases"/>
    <property type="match status" value="1"/>
</dbReference>
<dbReference type="PANTHER" id="PTHR45036:SF1">
    <property type="entry name" value="METHYLTRANSFERASE LIKE 7A"/>
    <property type="match status" value="1"/>
</dbReference>
<dbReference type="EMBL" id="JANTHX010000007">
    <property type="protein sequence ID" value="MCS0499935.1"/>
    <property type="molecule type" value="Genomic_DNA"/>
</dbReference>
<evidence type="ECO:0000313" key="2">
    <source>
        <dbReference type="EMBL" id="MCS0499935.1"/>
    </source>
</evidence>
<dbReference type="Proteomes" id="UP001205337">
    <property type="component" value="Unassembled WGS sequence"/>
</dbReference>
<dbReference type="InterPro" id="IPR029063">
    <property type="entry name" value="SAM-dependent_MTases_sf"/>
</dbReference>
<sequence>MHHDQTASETTDHPIPFAHHRLRGPFNATFFRLMGPAIERSLRARKRRVLAGLPAEVVEIGPGVGANLPYLPSGTTLVALEPNRQMHAGLRSAADRHGVRLELRERPAERTGLPDDSADVVISSLVLCTVPDPGAVLAEIRRILRPGGSFRFLEHVVAGERTFTRRVQRWTRRPWTWTFEGCSCERDLEAAIRAAGFAEVEVERYRIRSPFVPFNTHIAGVARVATDS</sequence>
<protein>
    <submittedName>
        <fullName evidence="2">Methyltransferase domain-containing protein</fullName>
    </submittedName>
</protein>
<organism evidence="2 3">
    <name type="scientific">Protaetiibacter mangrovi</name>
    <dbReference type="NCBI Taxonomy" id="2970926"/>
    <lineage>
        <taxon>Bacteria</taxon>
        <taxon>Bacillati</taxon>
        <taxon>Actinomycetota</taxon>
        <taxon>Actinomycetes</taxon>
        <taxon>Micrococcales</taxon>
        <taxon>Microbacteriaceae</taxon>
        <taxon>Protaetiibacter</taxon>
    </lineage>
</organism>
<keyword evidence="2" id="KW-0808">Transferase</keyword>
<comment type="caution">
    <text evidence="2">The sequence shown here is derived from an EMBL/GenBank/DDBJ whole genome shotgun (WGS) entry which is preliminary data.</text>
</comment>
<dbReference type="Gene3D" id="3.40.50.150">
    <property type="entry name" value="Vaccinia Virus protein VP39"/>
    <property type="match status" value="1"/>
</dbReference>
<feature type="domain" description="Methyltransferase type 11" evidence="1">
    <location>
        <begin position="58"/>
        <end position="151"/>
    </location>
</feature>
<evidence type="ECO:0000313" key="3">
    <source>
        <dbReference type="Proteomes" id="UP001205337"/>
    </source>
</evidence>
<dbReference type="GO" id="GO:0008168">
    <property type="term" value="F:methyltransferase activity"/>
    <property type="evidence" value="ECO:0007669"/>
    <property type="project" value="UniProtKB-KW"/>
</dbReference>
<dbReference type="Pfam" id="PF08241">
    <property type="entry name" value="Methyltransf_11"/>
    <property type="match status" value="1"/>
</dbReference>
<accession>A0ABT1ZGT1</accession>
<keyword evidence="3" id="KW-1185">Reference proteome</keyword>
<gene>
    <name evidence="2" type="ORF">NUH29_10285</name>
</gene>
<dbReference type="GO" id="GO:0032259">
    <property type="term" value="P:methylation"/>
    <property type="evidence" value="ECO:0007669"/>
    <property type="project" value="UniProtKB-KW"/>
</dbReference>
<dbReference type="InterPro" id="IPR052356">
    <property type="entry name" value="Thiol_S-MT"/>
</dbReference>
<keyword evidence="2" id="KW-0489">Methyltransferase</keyword>
<reference evidence="2 3" key="1">
    <citation type="submission" date="2022-08" db="EMBL/GenBank/DDBJ databases">
        <authorList>
            <person name="Li F."/>
        </authorList>
    </citation>
    <scope>NUCLEOTIDE SEQUENCE [LARGE SCALE GENOMIC DNA]</scope>
    <source>
        <strain evidence="2 3">10F1B-8-1</strain>
    </source>
</reference>
<evidence type="ECO:0000259" key="1">
    <source>
        <dbReference type="Pfam" id="PF08241"/>
    </source>
</evidence>
<dbReference type="PANTHER" id="PTHR45036">
    <property type="entry name" value="METHYLTRANSFERASE LIKE 7B"/>
    <property type="match status" value="1"/>
</dbReference>
<dbReference type="RefSeq" id="WP_258799023.1">
    <property type="nucleotide sequence ID" value="NZ_JANTHX010000007.1"/>
</dbReference>
<dbReference type="CDD" id="cd02440">
    <property type="entry name" value="AdoMet_MTases"/>
    <property type="match status" value="1"/>
</dbReference>
<name>A0ABT1ZGT1_9MICO</name>